<dbReference type="RefSeq" id="WP_003478809.1">
    <property type="nucleotide sequence ID" value="NZ_CATNXP010000002.1"/>
</dbReference>
<organism evidence="6 7">
    <name type="scientific">Clostridium perfringens</name>
    <dbReference type="NCBI Taxonomy" id="1502"/>
    <lineage>
        <taxon>Bacteria</taxon>
        <taxon>Bacillati</taxon>
        <taxon>Bacillota</taxon>
        <taxon>Clostridia</taxon>
        <taxon>Eubacteriales</taxon>
        <taxon>Clostridiaceae</taxon>
        <taxon>Clostridium</taxon>
    </lineage>
</organism>
<dbReference type="Proteomes" id="UP000668068">
    <property type="component" value="Unassembled WGS sequence"/>
</dbReference>
<gene>
    <name evidence="6" type="ORF">JJB47_09095</name>
</gene>
<comment type="caution">
    <text evidence="6">The sequence shown here is derived from an EMBL/GenBank/DDBJ whole genome shotgun (WGS) entry which is preliminary data.</text>
</comment>
<dbReference type="GO" id="GO:0005524">
    <property type="term" value="F:ATP binding"/>
    <property type="evidence" value="ECO:0007669"/>
    <property type="project" value="UniProtKB-UniRule"/>
</dbReference>
<dbReference type="Gene3D" id="3.30.470.20">
    <property type="entry name" value="ATP-grasp fold, B domain"/>
    <property type="match status" value="1"/>
</dbReference>
<dbReference type="SUPFAM" id="SSF52440">
    <property type="entry name" value="PreATP-grasp domain"/>
    <property type="match status" value="1"/>
</dbReference>
<proteinExistence type="predicted"/>
<reference evidence="6" key="1">
    <citation type="submission" date="2020-12" db="EMBL/GenBank/DDBJ databases">
        <title>Comparative genomics of Clostridium perfringens reveals patterns of host-associated phylogenetic clades and virulence factors.</title>
        <authorList>
            <person name="Smith A.H."/>
            <person name="Geier R."/>
        </authorList>
    </citation>
    <scope>NUCLEOTIDE SEQUENCE</scope>
    <source>
        <strain evidence="6">CHD30677R</strain>
    </source>
</reference>
<evidence type="ECO:0000313" key="6">
    <source>
        <dbReference type="EMBL" id="MBO3358937.1"/>
    </source>
</evidence>
<evidence type="ECO:0000256" key="3">
    <source>
        <dbReference type="ARBA" id="ARBA00022840"/>
    </source>
</evidence>
<keyword evidence="1" id="KW-0436">Ligase</keyword>
<name>A0AAW4IWI8_CLOPF</name>
<dbReference type="InterPro" id="IPR013815">
    <property type="entry name" value="ATP_grasp_subdomain_1"/>
</dbReference>
<dbReference type="EMBL" id="JAENQP010000004">
    <property type="protein sequence ID" value="MBO3358937.1"/>
    <property type="molecule type" value="Genomic_DNA"/>
</dbReference>
<dbReference type="SUPFAM" id="SSF56059">
    <property type="entry name" value="Glutathione synthetase ATP-binding domain-like"/>
    <property type="match status" value="1"/>
</dbReference>
<dbReference type="PANTHER" id="PTHR43585:SF2">
    <property type="entry name" value="ATP-GRASP ENZYME FSQD"/>
    <property type="match status" value="1"/>
</dbReference>
<evidence type="ECO:0000256" key="4">
    <source>
        <dbReference type="PROSITE-ProRule" id="PRU00409"/>
    </source>
</evidence>
<evidence type="ECO:0000313" key="7">
    <source>
        <dbReference type="Proteomes" id="UP000668068"/>
    </source>
</evidence>
<keyword evidence="2 4" id="KW-0547">Nucleotide-binding</keyword>
<accession>A0AAW4IWI8</accession>
<dbReference type="InterPro" id="IPR016185">
    <property type="entry name" value="PreATP-grasp_dom_sf"/>
</dbReference>
<feature type="domain" description="ATP-grasp" evidence="5">
    <location>
        <begin position="107"/>
        <end position="304"/>
    </location>
</feature>
<evidence type="ECO:0000259" key="5">
    <source>
        <dbReference type="PROSITE" id="PS50975"/>
    </source>
</evidence>
<dbReference type="InterPro" id="IPR052032">
    <property type="entry name" value="ATP-dep_AA_Ligase"/>
</dbReference>
<dbReference type="PANTHER" id="PTHR43585">
    <property type="entry name" value="FUMIPYRROLE BIOSYNTHESIS PROTEIN C"/>
    <property type="match status" value="1"/>
</dbReference>
<dbReference type="AlphaFoldDB" id="A0AAW4IWI8"/>
<evidence type="ECO:0000256" key="1">
    <source>
        <dbReference type="ARBA" id="ARBA00022598"/>
    </source>
</evidence>
<dbReference type="Gene3D" id="3.40.50.20">
    <property type="match status" value="1"/>
</dbReference>
<evidence type="ECO:0000256" key="2">
    <source>
        <dbReference type="ARBA" id="ARBA00022741"/>
    </source>
</evidence>
<dbReference type="Pfam" id="PF13535">
    <property type="entry name" value="ATP-grasp_4"/>
    <property type="match status" value="1"/>
</dbReference>
<dbReference type="Gene3D" id="3.30.1490.20">
    <property type="entry name" value="ATP-grasp fold, A domain"/>
    <property type="match status" value="1"/>
</dbReference>
<dbReference type="GO" id="GO:0016874">
    <property type="term" value="F:ligase activity"/>
    <property type="evidence" value="ECO:0007669"/>
    <property type="project" value="UniProtKB-KW"/>
</dbReference>
<dbReference type="PROSITE" id="PS50975">
    <property type="entry name" value="ATP_GRASP"/>
    <property type="match status" value="1"/>
</dbReference>
<sequence length="398" mass="44849">MKKILFLGGSKQQIPAIQYAKDNGYYSILCDYLSDNPGQFVADKFYCVSTTDMEAILKVAKENSIDGIVAYASDPAALTAAYVGNKLGLPSNPYKSVEILSKKDLFREFLKEHNFNCPLAKSFKSYDEAVKNLDGFKLPIMIKPIDSSGSKGVSRIEYLDSFESAFNLAMDNSREKTVIVEEFIKRSHKEMIGGDAFVVNGIVEFFGLLNSHRDFSINEFVPIGTSYPVFLDDDKIEAVKSTVQKVIDILEIKNGALNLELMFDEDDKLYIVEIGPRNGGNMIPDLIKLSTGVNMIAATVESSLGHTDFNLKKNRKDGYYSTYVIHSKESGILKNIVFSEEIQKNILSKVMYKNPLDDIERFEGANRALGIIFLKYDSIEEEKYKMDNMNEFIRIEVE</sequence>
<dbReference type="InterPro" id="IPR011761">
    <property type="entry name" value="ATP-grasp"/>
</dbReference>
<dbReference type="GO" id="GO:0046872">
    <property type="term" value="F:metal ion binding"/>
    <property type="evidence" value="ECO:0007669"/>
    <property type="project" value="InterPro"/>
</dbReference>
<protein>
    <submittedName>
        <fullName evidence="6">ATP-grasp domain-containing protein</fullName>
    </submittedName>
</protein>
<keyword evidence="3 4" id="KW-0067">ATP-binding</keyword>